<evidence type="ECO:0000256" key="1">
    <source>
        <dbReference type="ARBA" id="ARBA00012528"/>
    </source>
</evidence>
<feature type="transmembrane region" description="Helical" evidence="3">
    <location>
        <begin position="93"/>
        <end position="112"/>
    </location>
</feature>
<dbReference type="EC" id="2.7.7.65" evidence="1"/>
<feature type="transmembrane region" description="Helical" evidence="3">
    <location>
        <begin position="142"/>
        <end position="160"/>
    </location>
</feature>
<organism evidence="5 6">
    <name type="scientific">Alcanivorax jadensis T9</name>
    <dbReference type="NCBI Taxonomy" id="1177181"/>
    <lineage>
        <taxon>Bacteria</taxon>
        <taxon>Pseudomonadati</taxon>
        <taxon>Pseudomonadota</taxon>
        <taxon>Gammaproteobacteria</taxon>
        <taxon>Oceanospirillales</taxon>
        <taxon>Alcanivoracaceae</taxon>
        <taxon>Alcanivorax</taxon>
    </lineage>
</organism>
<name>A0ABR4WHK6_9GAMM</name>
<dbReference type="InterPro" id="IPR043128">
    <property type="entry name" value="Rev_trsase/Diguanyl_cyclase"/>
</dbReference>
<evidence type="ECO:0000256" key="3">
    <source>
        <dbReference type="SAM" id="Phobius"/>
    </source>
</evidence>
<feature type="transmembrane region" description="Helical" evidence="3">
    <location>
        <begin position="64"/>
        <end position="81"/>
    </location>
</feature>
<dbReference type="InterPro" id="IPR050469">
    <property type="entry name" value="Diguanylate_Cyclase"/>
</dbReference>
<dbReference type="PANTHER" id="PTHR45138:SF9">
    <property type="entry name" value="DIGUANYLATE CYCLASE DGCM-RELATED"/>
    <property type="match status" value="1"/>
</dbReference>
<dbReference type="InterPro" id="IPR000160">
    <property type="entry name" value="GGDEF_dom"/>
</dbReference>
<evidence type="ECO:0000256" key="2">
    <source>
        <dbReference type="ARBA" id="ARBA00034247"/>
    </source>
</evidence>
<comment type="caution">
    <text evidence="5">The sequence shown here is derived from an EMBL/GenBank/DDBJ whole genome shotgun (WGS) entry which is preliminary data.</text>
</comment>
<keyword evidence="3" id="KW-1133">Transmembrane helix</keyword>
<dbReference type="InterPro" id="IPR029787">
    <property type="entry name" value="Nucleotide_cyclase"/>
</dbReference>
<gene>
    <name evidence="5" type="ORF">T9A_00330</name>
</gene>
<evidence type="ECO:0000313" key="5">
    <source>
        <dbReference type="EMBL" id="KGD63010.1"/>
    </source>
</evidence>
<feature type="transmembrane region" description="Helical" evidence="3">
    <location>
        <begin position="37"/>
        <end position="58"/>
    </location>
</feature>
<reference evidence="5 6" key="1">
    <citation type="submission" date="2012-09" db="EMBL/GenBank/DDBJ databases">
        <title>Genome Sequence of alkane-degrading Bacterium Alcanivorax jadensis T9.</title>
        <authorList>
            <person name="Lai Q."/>
            <person name="Shao Z."/>
        </authorList>
    </citation>
    <scope>NUCLEOTIDE SEQUENCE [LARGE SCALE GENOMIC DNA]</scope>
    <source>
        <strain evidence="5 6">T9</strain>
    </source>
</reference>
<dbReference type="Proteomes" id="UP000029443">
    <property type="component" value="Unassembled WGS sequence"/>
</dbReference>
<proteinExistence type="predicted"/>
<protein>
    <recommendedName>
        <fullName evidence="1">diguanylate cyclase</fullName>
        <ecNumber evidence="1">2.7.7.65</ecNumber>
    </recommendedName>
</protein>
<keyword evidence="3" id="KW-0472">Membrane</keyword>
<evidence type="ECO:0000313" key="6">
    <source>
        <dbReference type="Proteomes" id="UP000029443"/>
    </source>
</evidence>
<evidence type="ECO:0000259" key="4">
    <source>
        <dbReference type="PROSITE" id="PS50887"/>
    </source>
</evidence>
<feature type="transmembrane region" description="Helical" evidence="3">
    <location>
        <begin position="166"/>
        <end position="188"/>
    </location>
</feature>
<dbReference type="PROSITE" id="PS50887">
    <property type="entry name" value="GGDEF"/>
    <property type="match status" value="1"/>
</dbReference>
<comment type="catalytic activity">
    <reaction evidence="2">
        <text>2 GTP = 3',3'-c-di-GMP + 2 diphosphate</text>
        <dbReference type="Rhea" id="RHEA:24898"/>
        <dbReference type="ChEBI" id="CHEBI:33019"/>
        <dbReference type="ChEBI" id="CHEBI:37565"/>
        <dbReference type="ChEBI" id="CHEBI:58805"/>
        <dbReference type="EC" id="2.7.7.65"/>
    </reaction>
</comment>
<dbReference type="Pfam" id="PF00990">
    <property type="entry name" value="GGDEF"/>
    <property type="match status" value="1"/>
</dbReference>
<accession>A0ABR4WHK6</accession>
<dbReference type="EMBL" id="ARXU01000001">
    <property type="protein sequence ID" value="KGD63010.1"/>
    <property type="molecule type" value="Genomic_DNA"/>
</dbReference>
<keyword evidence="6" id="KW-1185">Reference proteome</keyword>
<dbReference type="PANTHER" id="PTHR45138">
    <property type="entry name" value="REGULATORY COMPONENTS OF SENSORY TRANSDUCTION SYSTEM"/>
    <property type="match status" value="1"/>
</dbReference>
<keyword evidence="3" id="KW-0812">Transmembrane</keyword>
<dbReference type="NCBIfam" id="TIGR00254">
    <property type="entry name" value="GGDEF"/>
    <property type="match status" value="1"/>
</dbReference>
<dbReference type="SUPFAM" id="SSF55073">
    <property type="entry name" value="Nucleotide cyclase"/>
    <property type="match status" value="1"/>
</dbReference>
<feature type="transmembrane region" description="Helical" evidence="3">
    <location>
        <begin position="118"/>
        <end position="135"/>
    </location>
</feature>
<dbReference type="SMART" id="SM00267">
    <property type="entry name" value="GGDEF"/>
    <property type="match status" value="1"/>
</dbReference>
<dbReference type="Gene3D" id="3.30.70.270">
    <property type="match status" value="1"/>
</dbReference>
<dbReference type="CDD" id="cd01949">
    <property type="entry name" value="GGDEF"/>
    <property type="match status" value="1"/>
</dbReference>
<sequence length="379" mass="43230">MTKKPAGNLQDPITYVLTLIPAEPPERAIRLRRQIMAVYSYCLLWVGTILGVELSAFAPNTPHLMMFSVLFAINLVFFLLIRSGLSERLGDPSLTILQMATGIILTTVILHYTRELRGAMLSIYFMVMTFGIFALDRRRQMAMAGFTLFCFTTLQVYEWLETPQQAIFSFLIGHWIILALILCWFIYMGGYIHNLQNRVRDQRENLRDAHSRLEAIAVRDDLTGLYNRRHFLERLEEELSLANRNHTPLYLAIIDLDHFKRVNDNYGHHSGDEVLSRFARIASQGLRKSDLLARYGGEEFVVLFPHATEAACEAALERLRRRFAEQGYSFASDIKTTFSAGLTAFQPGETADQLIKRADSALYGAKSRGRNQVVQLPLS</sequence>
<feature type="domain" description="GGDEF" evidence="4">
    <location>
        <begin position="247"/>
        <end position="378"/>
    </location>
</feature>